<protein>
    <submittedName>
        <fullName evidence="1">Uncharacterized protein</fullName>
    </submittedName>
</protein>
<name>A0A0M3V3T2_ENTFC</name>
<organism evidence="1 2">
    <name type="scientific">Enterococcus faecium</name>
    <name type="common">Streptococcus faecium</name>
    <dbReference type="NCBI Taxonomy" id="1352"/>
    <lineage>
        <taxon>Bacteria</taxon>
        <taxon>Bacillati</taxon>
        <taxon>Bacillota</taxon>
        <taxon>Bacilli</taxon>
        <taxon>Lactobacillales</taxon>
        <taxon>Enterococcaceae</taxon>
        <taxon>Enterococcus</taxon>
    </lineage>
</organism>
<proteinExistence type="predicted"/>
<dbReference type="AlphaFoldDB" id="A0A0M3V3T2"/>
<dbReference type="Proteomes" id="UP001139644">
    <property type="component" value="Unassembled WGS sequence"/>
</dbReference>
<dbReference type="GeneID" id="56743008"/>
<reference evidence="1" key="1">
    <citation type="journal article" date="2022" name="J. Anim. Sci.">
        <title>Whole genome sequence analyses-based assessment of virulence potential and antimicrobial susceptibilities and resistance of Enterococcus faecium strains isolated from commercial swine and cattle probiotic products.</title>
        <authorList>
            <person name="Shridhar P.B."/>
            <person name="Amachawadi R.G."/>
            <person name="Tokach M."/>
            <person name="Patel I."/>
            <person name="Gangiredla J."/>
            <person name="Mammel M."/>
            <person name="Nagaraja T.G."/>
        </authorList>
    </citation>
    <scope>NUCLEOTIDE SEQUENCE</scope>
    <source>
        <strain evidence="1">EF215</strain>
    </source>
</reference>
<gene>
    <name evidence="1" type="ORF">KYX88_01660</name>
</gene>
<accession>A0A0M3V3T2</accession>
<dbReference type="EMBL" id="JAIFOC010000012">
    <property type="protein sequence ID" value="MBX4221560.1"/>
    <property type="molecule type" value="Genomic_DNA"/>
</dbReference>
<sequence length="216" mass="25465">MNDEYKNDEDKMLFEEIENRCRLNFELRGKMSLIQQKKYLANKSEFTLGHVEKLISDWISSRSEFTKIKQPIKFDMKKLLLNKSEIGNRDQYIRAKGQEIIDSLGEMRSYNYLYVTHRADGMVITVGKSSSNDIFLDGDLFYQLNINHLSGTENIILRTEYGNEIFAKYDEILKNYLDWAWIIPVESGDAKKLERLLGDELINKKVPILNYYSHRQ</sequence>
<comment type="caution">
    <text evidence="1">The sequence shown here is derived from an EMBL/GenBank/DDBJ whole genome shotgun (WGS) entry which is preliminary data.</text>
</comment>
<evidence type="ECO:0000313" key="1">
    <source>
        <dbReference type="EMBL" id="MBX4221560.1"/>
    </source>
</evidence>
<evidence type="ECO:0000313" key="2">
    <source>
        <dbReference type="Proteomes" id="UP001139644"/>
    </source>
</evidence>
<dbReference type="RefSeq" id="WP_002312640.1">
    <property type="nucleotide sequence ID" value="NZ_BTRN01000001.1"/>
</dbReference>